<dbReference type="Proteomes" id="UP000184363">
    <property type="component" value="Unassembled WGS sequence"/>
</dbReference>
<dbReference type="PANTHER" id="PTHR38588">
    <property type="entry name" value="BLL0334 PROTEIN"/>
    <property type="match status" value="1"/>
</dbReference>
<evidence type="ECO:0000313" key="2">
    <source>
        <dbReference type="EMBL" id="SHK97509.1"/>
    </source>
</evidence>
<dbReference type="EMBL" id="FRAP01000015">
    <property type="protein sequence ID" value="SHK97509.1"/>
    <property type="molecule type" value="Genomic_DNA"/>
</dbReference>
<reference evidence="2 3" key="1">
    <citation type="submission" date="2016-11" db="EMBL/GenBank/DDBJ databases">
        <authorList>
            <person name="Jaros S."/>
            <person name="Januszkiewicz K."/>
            <person name="Wedrychowicz H."/>
        </authorList>
    </citation>
    <scope>NUCLEOTIDE SEQUENCE [LARGE SCALE GENOMIC DNA]</scope>
    <source>
        <strain evidence="2 3">DSM 43832</strain>
    </source>
</reference>
<sequence length="215" mass="22257">MILENEFTLSAPIADVWTALNEPELVAPCFPGADLTSCTGDSFTGIVKVKLGPISLTYRGEGAYVERDDANHTVVIAAKGRDARGNGTAEALVTGELVELAPGECRVRMRTDMSITGRPAQFGRGVIADVADSIIGRFADCLAAKLVGGEPPAAPDPAPVRPLPAADAAGPSGDAVLDVADIVKAAVPKQVQRVAPVVVAILLLLAVLVNRRASR</sequence>
<evidence type="ECO:0000313" key="3">
    <source>
        <dbReference type="Proteomes" id="UP000184363"/>
    </source>
</evidence>
<dbReference type="InterPro" id="IPR010419">
    <property type="entry name" value="CO_DH_gsu"/>
</dbReference>
<organism evidence="2 3">
    <name type="scientific">Pseudonocardia thermophila</name>
    <dbReference type="NCBI Taxonomy" id="1848"/>
    <lineage>
        <taxon>Bacteria</taxon>
        <taxon>Bacillati</taxon>
        <taxon>Actinomycetota</taxon>
        <taxon>Actinomycetes</taxon>
        <taxon>Pseudonocardiales</taxon>
        <taxon>Pseudonocardiaceae</taxon>
        <taxon>Pseudonocardia</taxon>
    </lineage>
</organism>
<dbReference type="PANTHER" id="PTHR38588:SF1">
    <property type="entry name" value="BLL0334 PROTEIN"/>
    <property type="match status" value="1"/>
</dbReference>
<feature type="transmembrane region" description="Helical" evidence="1">
    <location>
        <begin position="194"/>
        <end position="210"/>
    </location>
</feature>
<dbReference type="InterPro" id="IPR023393">
    <property type="entry name" value="START-like_dom_sf"/>
</dbReference>
<accession>A0A1M6WVB0</accession>
<dbReference type="Pfam" id="PF06240">
    <property type="entry name" value="COXG"/>
    <property type="match status" value="1"/>
</dbReference>
<dbReference type="SUPFAM" id="SSF55961">
    <property type="entry name" value="Bet v1-like"/>
    <property type="match status" value="1"/>
</dbReference>
<keyword evidence="3" id="KW-1185">Reference proteome</keyword>
<protein>
    <submittedName>
        <fullName evidence="2">Carbon monoxide dehydrogenase subunit G</fullName>
    </submittedName>
</protein>
<name>A0A1M6WVB0_PSETH</name>
<dbReference type="AlphaFoldDB" id="A0A1M6WVB0"/>
<dbReference type="Gene3D" id="3.30.530.20">
    <property type="match status" value="1"/>
</dbReference>
<keyword evidence="1" id="KW-0812">Transmembrane</keyword>
<keyword evidence="1" id="KW-0472">Membrane</keyword>
<evidence type="ECO:0000256" key="1">
    <source>
        <dbReference type="SAM" id="Phobius"/>
    </source>
</evidence>
<gene>
    <name evidence="2" type="ORF">SAMN05443637_115124</name>
</gene>
<dbReference type="CDD" id="cd07823">
    <property type="entry name" value="SRPBCC_5"/>
    <property type="match status" value="1"/>
</dbReference>
<dbReference type="STRING" id="1848.SAMN05443637_115124"/>
<keyword evidence="1" id="KW-1133">Transmembrane helix</keyword>
<dbReference type="RefSeq" id="WP_073458583.1">
    <property type="nucleotide sequence ID" value="NZ_FRAP01000015.1"/>
</dbReference>
<dbReference type="OrthoDB" id="9808623at2"/>
<proteinExistence type="predicted"/>